<evidence type="ECO:0000256" key="5">
    <source>
        <dbReference type="ARBA" id="ARBA00022448"/>
    </source>
</evidence>
<name>A0A2R5GFJ7_9STRA</name>
<keyword evidence="5" id="KW-0813">Transport</keyword>
<dbReference type="InParanoid" id="A0A2R5GFJ7"/>
<evidence type="ECO:0000256" key="4">
    <source>
        <dbReference type="ARBA" id="ARBA00018070"/>
    </source>
</evidence>
<dbReference type="GO" id="GO:0032266">
    <property type="term" value="F:phosphatidylinositol-3-phosphate binding"/>
    <property type="evidence" value="ECO:0007669"/>
    <property type="project" value="TreeGrafter"/>
</dbReference>
<feature type="compositionally biased region" description="Polar residues" evidence="12">
    <location>
        <begin position="116"/>
        <end position="134"/>
    </location>
</feature>
<comment type="catalytic activity">
    <reaction evidence="11">
        <text>a 1,2-diacyl-sn-glycero-3-phosphoethanolamine(in) = a 1,2-diacyl-sn-glycero-3-phosphoethanolamine(out)</text>
        <dbReference type="Rhea" id="RHEA:38895"/>
        <dbReference type="ChEBI" id="CHEBI:64612"/>
    </reaction>
</comment>
<dbReference type="GO" id="GO:0000422">
    <property type="term" value="P:autophagy of mitochondrion"/>
    <property type="evidence" value="ECO:0007669"/>
    <property type="project" value="TreeGrafter"/>
</dbReference>
<accession>A0A2R5GFJ7</accession>
<sequence length="2189" mass="234623">MLQAVLSPLQRVFDVPFKRVVTFALKSSLGRFLQHDLHFEQFCVSLSSGHAELHDLELDTAEICRALGAENLPFELVAVRVALVRVEAFGGDDEGLFVHLSGVEIHISPRKATSAKVQASSAKHGQESIDSSEGASDAEAGVKASKRREEKASDNASTAAAPAGPVATKAPPADLELEDPDIDYDDALETPRDSELSQAALDGLNTLGRWIEEYAAGLRIEAVEVSVHVSLAPPSDHVDAANRPARVIVRCPRLLFGGADPGHGATQLAPLSPQEDGVERSVRLDEAFVYVRNESTKDVSNTADSCDETCIARIKEGATALLRTGKQNEVKLTVPSVLAVVDPTAWASLVEVSSAFGVEHEEDTSPIASQEKVGAKAPSAPLSSEQGSEDDDADSASDGLEFFDADDGTMVSLPEDLEARNAKERDVLEGWDSTTGKGANNSAAAIGRGGGAMSMSGEYGSLSIKVVLSKVQIELLYGRARPDILGENPLRSALNLWHPQSANSAEEKTEFGDTENKVQSSEQELEADDFHLRVVTPRALIILRVPHAESPRPHAPGSRRWLSEAMVLDMTDVSVQTGAAARLELQSAPSLLEDGTGGDAGGEAFFEQVDALRSIGWSLVFDFSRVRAVVDRASPQVLSSELAPGEAARFLGNGGMSGTNDDYETAWALVVDGSREGVRTPRLTMSVRRAFSSALQAEEAASGALRLARKSRRAFKRRVHQRRAPGEEGGAAVDPAGDHGLDKDQEPPLYEVMEAVSTHGFCTADTAVRLVCPDALMSIDKVQYHSLNNVLQLVLGSVPSFTRAVAEDDAGSASARPEKNDGKSPNHERKENVPSPRVPEVAAAREEESSAPVQDFWGESPSGFTGDAFDSNLGSAWNLDDDAEALGRAEVCGVVLGSSSSTFFQLCSRGGKVALVGSKHADFELEYSGLELTMVDSKTMAEAQDVTLLESGEPIGYGEEALRPILHSTKWGRSASSSPLLQVYMDASSTQSKEKESNVLHVCVDGLTLQVLPQSTWLRKLADFLTSAPPSNAVGAAHVVGEKSAAWDGGGSGGGSAPVVTYTEVTVEFFDAVLEYHSGERPQNMAIAGLGMVRMSSNVASPSVQDQLYHLTARDLALYISNEAPAEDPNQFACGADATSPFSSIEDFVASMLFAKVASLDMLELFIRNRSSGGTTHATRKQRPTSADRDVNPDIDYEVSVPNMSLYSCTDSFCTLEALVHDFAVELSGRCGDDPMDDEDAVPPGARAQKGLAGDNAILFETGERPRVASAEDGISAAPAPTAALKNFSEDVTKPSSAGTSTSSAHSPAPAPATSMRDDERTASELRNSYLTDGVPDDQLSGPQLRSRHADGQDPDPDAIFVDGFYAVEQVNVISAASAAAKEAASKEEEEEAVGGSQTRGGGALGHQEAAGTWFHVDDDEEDGFTEATVREGNKGSLTAMGAELLMWGDPNSDNLEEMELDEWPSGPMGEKTRAQSFEEEEAEERLAEAQVAEDTKRAVREQEEAIADYASLYKREFPDQVIHANSDAAVLETKSVRQRRGANDSAESDASQNGWYEDTGVEMYPHYMGVQFEAGPGSHVPTAEALAARMEGRASLRSRVARCTSRVVVRDMSVRWCLFGGCDWNSTASTVAASRLARSRQARRRAALHPGQADKSVHTHDKFGASSRDASEGMPAGENCSAEEEEQQKQQQQKGAMPTSWRRERHRLAGRQNDRKLEVVLSHVTALLTAYDAQAVAGPCIAQSVAIAVRDFSIIDLLSTSDIHTMVGEWMSDAQHPRISGSSMLRVALDHVEGGSRDALCVRASILPVKANLDQDSLEFLLAYLGMRVGADDAAFSQPRRDGVDRSGNEGDADEDASSSSSAFSEAGLDEGLMRGLDGDSTSSEGCLTGEDADIVLVENTDWFIESADVRAFKVKLDYRPKRFNMQGLMSGDRLALVNLFAYEGLQVSLRRVELESIRGGWRELWEYVQASWSRDAQRQRHRCLAGVSFPPINKVATLGSGLTNLVLMPLEQYQKDGRVVHGLRRGTASFVRTVAIEALGTFSIAAQTAQMLLEHARDVLSPLPPGAEFGGRRLVARTGAEREGGDASASAVPPLNMKEGLERGADSFTREVKRAAFVLVALPYDELQRTGPTAAVKSVLRGVPIAVIRPLIGATQAMSSTLMGIRNSVDPDARAEEAQKYKSHAKG</sequence>
<organism evidence="13 14">
    <name type="scientific">Hondaea fermentalgiana</name>
    <dbReference type="NCBI Taxonomy" id="2315210"/>
    <lineage>
        <taxon>Eukaryota</taxon>
        <taxon>Sar</taxon>
        <taxon>Stramenopiles</taxon>
        <taxon>Bigyra</taxon>
        <taxon>Labyrinthulomycetes</taxon>
        <taxon>Thraustochytrida</taxon>
        <taxon>Thraustochytriidae</taxon>
        <taxon>Hondaea</taxon>
    </lineage>
</organism>
<feature type="compositionally biased region" description="Basic and acidic residues" evidence="12">
    <location>
        <begin position="816"/>
        <end position="832"/>
    </location>
</feature>
<evidence type="ECO:0000256" key="1">
    <source>
        <dbReference type="ARBA" id="ARBA00004406"/>
    </source>
</evidence>
<feature type="region of interest" description="Disordered" evidence="12">
    <location>
        <begin position="116"/>
        <end position="194"/>
    </location>
</feature>
<evidence type="ECO:0000256" key="6">
    <source>
        <dbReference type="ARBA" id="ARBA00022824"/>
    </source>
</evidence>
<dbReference type="GO" id="GO:0000045">
    <property type="term" value="P:autophagosome assembly"/>
    <property type="evidence" value="ECO:0007669"/>
    <property type="project" value="TreeGrafter"/>
</dbReference>
<dbReference type="GO" id="GO:0061723">
    <property type="term" value="P:glycophagy"/>
    <property type="evidence" value="ECO:0007669"/>
    <property type="project" value="TreeGrafter"/>
</dbReference>
<dbReference type="PANTHER" id="PTHR13190">
    <property type="entry name" value="AUTOPHAGY-RELATED 2, ISOFORM A"/>
    <property type="match status" value="1"/>
</dbReference>
<dbReference type="GO" id="GO:0043495">
    <property type="term" value="F:protein-membrane adaptor activity"/>
    <property type="evidence" value="ECO:0007669"/>
    <property type="project" value="TreeGrafter"/>
</dbReference>
<dbReference type="Pfam" id="PF13329">
    <property type="entry name" value="ATG2_CAD"/>
    <property type="match status" value="1"/>
</dbReference>
<dbReference type="Proteomes" id="UP000241890">
    <property type="component" value="Unassembled WGS sequence"/>
</dbReference>
<keyword evidence="9" id="KW-0472">Membrane</keyword>
<feature type="compositionally biased region" description="Basic and acidic residues" evidence="12">
    <location>
        <begin position="736"/>
        <end position="745"/>
    </location>
</feature>
<feature type="region of interest" description="Disordered" evidence="12">
    <location>
        <begin position="808"/>
        <end position="857"/>
    </location>
</feature>
<comment type="catalytic activity">
    <reaction evidence="10">
        <text>a 1,2-diacyl-sn-glycero-3-phospho-L-serine(in) = a 1,2-diacyl-sn-glycero-3-phospho-L-serine(out)</text>
        <dbReference type="Rhea" id="RHEA:38663"/>
        <dbReference type="ChEBI" id="CHEBI:57262"/>
    </reaction>
</comment>
<keyword evidence="6" id="KW-0256">Endoplasmic reticulum</keyword>
<evidence type="ECO:0000256" key="12">
    <source>
        <dbReference type="SAM" id="MobiDB-lite"/>
    </source>
</evidence>
<feature type="region of interest" description="Disordered" evidence="12">
    <location>
        <begin position="1290"/>
        <end position="1357"/>
    </location>
</feature>
<dbReference type="EMBL" id="BEYU01000063">
    <property type="protein sequence ID" value="GBG29692.1"/>
    <property type="molecule type" value="Genomic_DNA"/>
</dbReference>
<feature type="region of interest" description="Disordered" evidence="12">
    <location>
        <begin position="1173"/>
        <end position="1193"/>
    </location>
</feature>
<comment type="subcellular location">
    <subcellularLocation>
        <location evidence="1">Endoplasmic reticulum membrane</location>
        <topology evidence="1">Peripheral membrane protein</topology>
    </subcellularLocation>
    <subcellularLocation>
        <location evidence="2">Preautophagosomal structure membrane</location>
        <topology evidence="2">Peripheral membrane protein</topology>
    </subcellularLocation>
</comment>
<evidence type="ECO:0000256" key="10">
    <source>
        <dbReference type="ARBA" id="ARBA00024479"/>
    </source>
</evidence>
<dbReference type="PANTHER" id="PTHR13190:SF1">
    <property type="entry name" value="AUTOPHAGY-RELATED 2, ISOFORM A"/>
    <property type="match status" value="1"/>
</dbReference>
<proteinExistence type="inferred from homology"/>
<keyword evidence="7" id="KW-0072">Autophagy</keyword>
<reference evidence="13 14" key="1">
    <citation type="submission" date="2017-12" db="EMBL/GenBank/DDBJ databases">
        <title>Sequencing, de novo assembly and annotation of complete genome of a new Thraustochytrid species, strain FCC1311.</title>
        <authorList>
            <person name="Sedici K."/>
            <person name="Godart F."/>
            <person name="Aiese Cigliano R."/>
            <person name="Sanseverino W."/>
            <person name="Barakat M."/>
            <person name="Ortet P."/>
            <person name="Marechal E."/>
            <person name="Cagnac O."/>
            <person name="Amato A."/>
        </authorList>
    </citation>
    <scope>NUCLEOTIDE SEQUENCE [LARGE SCALE GENOMIC DNA]</scope>
</reference>
<dbReference type="OrthoDB" id="18982at2759"/>
<feature type="compositionally biased region" description="Low complexity" evidence="12">
    <location>
        <begin position="154"/>
        <end position="173"/>
    </location>
</feature>
<comment type="caution">
    <text evidence="13">The sequence shown here is derived from an EMBL/GenBank/DDBJ whole genome shotgun (WGS) entry which is preliminary data.</text>
</comment>
<feature type="compositionally biased region" description="Acidic residues" evidence="12">
    <location>
        <begin position="175"/>
        <end position="188"/>
    </location>
</feature>
<feature type="region of interest" description="Disordered" evidence="12">
    <location>
        <begin position="1384"/>
        <end position="1406"/>
    </location>
</feature>
<evidence type="ECO:0000313" key="14">
    <source>
        <dbReference type="Proteomes" id="UP000241890"/>
    </source>
</evidence>
<evidence type="ECO:0000256" key="8">
    <source>
        <dbReference type="ARBA" id="ARBA00023055"/>
    </source>
</evidence>
<keyword evidence="8" id="KW-0445">Lipid transport</keyword>
<dbReference type="GO" id="GO:0006869">
    <property type="term" value="P:lipid transport"/>
    <property type="evidence" value="ECO:0007669"/>
    <property type="project" value="UniProtKB-KW"/>
</dbReference>
<feature type="region of interest" description="Disordered" evidence="12">
    <location>
        <begin position="1837"/>
        <end position="1864"/>
    </location>
</feature>
<dbReference type="GO" id="GO:0061709">
    <property type="term" value="P:reticulophagy"/>
    <property type="evidence" value="ECO:0007669"/>
    <property type="project" value="TreeGrafter"/>
</dbReference>
<evidence type="ECO:0000256" key="3">
    <source>
        <dbReference type="ARBA" id="ARBA00009714"/>
    </source>
</evidence>
<comment type="similarity">
    <text evidence="3">Belongs to the ATG2 family.</text>
</comment>
<feature type="region of interest" description="Disordered" evidence="12">
    <location>
        <begin position="1536"/>
        <end position="1555"/>
    </location>
</feature>
<evidence type="ECO:0000256" key="9">
    <source>
        <dbReference type="ARBA" id="ARBA00023136"/>
    </source>
</evidence>
<protein>
    <recommendedName>
        <fullName evidence="4">Autophagy-related protein 2</fullName>
    </recommendedName>
</protein>
<feature type="compositionally biased region" description="Low complexity" evidence="12">
    <location>
        <begin position="1294"/>
        <end position="1315"/>
    </location>
</feature>
<feature type="region of interest" description="Disordered" evidence="12">
    <location>
        <begin position="1642"/>
        <end position="1703"/>
    </location>
</feature>
<dbReference type="GO" id="GO:0034727">
    <property type="term" value="P:piecemeal microautophagy of the nucleus"/>
    <property type="evidence" value="ECO:0007669"/>
    <property type="project" value="TreeGrafter"/>
</dbReference>
<keyword evidence="14" id="KW-1185">Reference proteome</keyword>
<evidence type="ECO:0000256" key="11">
    <source>
        <dbReference type="ARBA" id="ARBA00024615"/>
    </source>
</evidence>
<dbReference type="InterPro" id="IPR026849">
    <property type="entry name" value="ATG2"/>
</dbReference>
<dbReference type="GO" id="GO:0061908">
    <property type="term" value="C:phagophore"/>
    <property type="evidence" value="ECO:0007669"/>
    <property type="project" value="TreeGrafter"/>
</dbReference>
<feature type="compositionally biased region" description="Basic and acidic residues" evidence="12">
    <location>
        <begin position="1840"/>
        <end position="1850"/>
    </location>
</feature>
<gene>
    <name evidence="13" type="ORF">FCC1311_059132</name>
</gene>
<feature type="region of interest" description="Disordered" evidence="12">
    <location>
        <begin position="361"/>
        <end position="406"/>
    </location>
</feature>
<evidence type="ECO:0000313" key="13">
    <source>
        <dbReference type="EMBL" id="GBG29692.1"/>
    </source>
</evidence>
<feature type="region of interest" description="Disordered" evidence="12">
    <location>
        <begin position="716"/>
        <end position="745"/>
    </location>
</feature>
<dbReference type="GO" id="GO:0005789">
    <property type="term" value="C:endoplasmic reticulum membrane"/>
    <property type="evidence" value="ECO:0007669"/>
    <property type="project" value="UniProtKB-SubCell"/>
</dbReference>
<dbReference type="GO" id="GO:0034045">
    <property type="term" value="C:phagophore assembly site membrane"/>
    <property type="evidence" value="ECO:0007669"/>
    <property type="project" value="UniProtKB-SubCell"/>
</dbReference>
<evidence type="ECO:0000256" key="7">
    <source>
        <dbReference type="ARBA" id="ARBA00023006"/>
    </source>
</evidence>
<evidence type="ECO:0000256" key="2">
    <source>
        <dbReference type="ARBA" id="ARBA00004623"/>
    </source>
</evidence>
<feature type="compositionally biased region" description="Acidic residues" evidence="12">
    <location>
        <begin position="387"/>
        <end position="406"/>
    </location>
</feature>